<dbReference type="AlphaFoldDB" id="W1Q0P6"/>
<reference evidence="3" key="1">
    <citation type="journal article" date="2013" name="Science">
        <title>The Amborella genome and the evolution of flowering plants.</title>
        <authorList>
            <consortium name="Amborella Genome Project"/>
        </authorList>
    </citation>
    <scope>NUCLEOTIDE SEQUENCE [LARGE SCALE GENOMIC DNA]</scope>
</reference>
<dbReference type="Gramene" id="ERN14031">
    <property type="protein sequence ID" value="ERN14031"/>
    <property type="gene ID" value="AMTR_s00021p00203530"/>
</dbReference>
<accession>W1Q0P6</accession>
<name>W1Q0P6_AMBTC</name>
<evidence type="ECO:0000256" key="1">
    <source>
        <dbReference type="SAM" id="MobiDB-lite"/>
    </source>
</evidence>
<organism evidence="2 3">
    <name type="scientific">Amborella trichopoda</name>
    <dbReference type="NCBI Taxonomy" id="13333"/>
    <lineage>
        <taxon>Eukaryota</taxon>
        <taxon>Viridiplantae</taxon>
        <taxon>Streptophyta</taxon>
        <taxon>Embryophyta</taxon>
        <taxon>Tracheophyta</taxon>
        <taxon>Spermatophyta</taxon>
        <taxon>Magnoliopsida</taxon>
        <taxon>Amborellales</taxon>
        <taxon>Amborellaceae</taxon>
        <taxon>Amborella</taxon>
    </lineage>
</organism>
<dbReference type="Proteomes" id="UP000017836">
    <property type="component" value="Unassembled WGS sequence"/>
</dbReference>
<sequence length="62" mass="6799">MVIGIEIAPDPELVSGPWDRGKKKALHGPRSQIGRIEILKFKNHGGARSPSSKRMIGIPKQN</sequence>
<evidence type="ECO:0000313" key="3">
    <source>
        <dbReference type="Proteomes" id="UP000017836"/>
    </source>
</evidence>
<gene>
    <name evidence="2" type="ORF">AMTR_s00021p00203530</name>
</gene>
<proteinExistence type="predicted"/>
<protein>
    <submittedName>
        <fullName evidence="2">Uncharacterized protein</fullName>
    </submittedName>
</protein>
<evidence type="ECO:0000313" key="2">
    <source>
        <dbReference type="EMBL" id="ERN14031.1"/>
    </source>
</evidence>
<dbReference type="EMBL" id="KI392560">
    <property type="protein sequence ID" value="ERN14031.1"/>
    <property type="molecule type" value="Genomic_DNA"/>
</dbReference>
<feature type="region of interest" description="Disordered" evidence="1">
    <location>
        <begin position="43"/>
        <end position="62"/>
    </location>
</feature>
<keyword evidence="3" id="KW-1185">Reference proteome</keyword>
<dbReference type="HOGENOM" id="CLU_2907065_0_0_1"/>